<evidence type="ECO:0000256" key="3">
    <source>
        <dbReference type="SAM" id="MobiDB-lite"/>
    </source>
</evidence>
<accession>W1NFS5</accession>
<protein>
    <recommendedName>
        <fullName evidence="6">Elicitor peptide 6</fullName>
    </recommendedName>
</protein>
<dbReference type="Pfam" id="PF17232">
    <property type="entry name" value="Pep1_7"/>
    <property type="match status" value="1"/>
</dbReference>
<dbReference type="Gramene" id="ERM94331">
    <property type="protein sequence ID" value="ERM94331"/>
    <property type="gene ID" value="AMTR_s00010p00241380"/>
</dbReference>
<evidence type="ECO:0000313" key="4">
    <source>
        <dbReference type="EMBL" id="ERM94331.1"/>
    </source>
</evidence>
<keyword evidence="5" id="KW-1185">Reference proteome</keyword>
<proteinExistence type="inferred from homology"/>
<dbReference type="EMBL" id="KI397513">
    <property type="protein sequence ID" value="ERM94331.1"/>
    <property type="molecule type" value="Genomic_DNA"/>
</dbReference>
<organism evidence="4 5">
    <name type="scientific">Amborella trichopoda</name>
    <dbReference type="NCBI Taxonomy" id="13333"/>
    <lineage>
        <taxon>Eukaryota</taxon>
        <taxon>Viridiplantae</taxon>
        <taxon>Streptophyta</taxon>
        <taxon>Embryophyta</taxon>
        <taxon>Tracheophyta</taxon>
        <taxon>Spermatophyta</taxon>
        <taxon>Magnoliopsida</taxon>
        <taxon>Amborellales</taxon>
        <taxon>Amborellaceae</taxon>
        <taxon>Amborella</taxon>
    </lineage>
</organism>
<dbReference type="InterPro" id="IPR035176">
    <property type="entry name" value="PEP"/>
</dbReference>
<dbReference type="AlphaFoldDB" id="W1NFS5"/>
<feature type="region of interest" description="Disordered" evidence="3">
    <location>
        <begin position="36"/>
        <end position="87"/>
    </location>
</feature>
<keyword evidence="2" id="KW-0611">Plant defense</keyword>
<evidence type="ECO:0000313" key="5">
    <source>
        <dbReference type="Proteomes" id="UP000017836"/>
    </source>
</evidence>
<dbReference type="GO" id="GO:0045087">
    <property type="term" value="P:innate immune response"/>
    <property type="evidence" value="ECO:0007669"/>
    <property type="project" value="InterPro"/>
</dbReference>
<gene>
    <name evidence="4" type="ORF">AMTR_s00010p00241380</name>
</gene>
<feature type="compositionally biased region" description="Polar residues" evidence="3">
    <location>
        <begin position="36"/>
        <end position="47"/>
    </location>
</feature>
<evidence type="ECO:0000256" key="1">
    <source>
        <dbReference type="ARBA" id="ARBA00011021"/>
    </source>
</evidence>
<evidence type="ECO:0000256" key="2">
    <source>
        <dbReference type="ARBA" id="ARBA00022821"/>
    </source>
</evidence>
<dbReference type="PROSITE" id="PS51257">
    <property type="entry name" value="PROKAR_LIPOPROTEIN"/>
    <property type="match status" value="1"/>
</dbReference>
<comment type="similarity">
    <text evidence="1">Belongs to the brassicaceae elicitor peptide family.</text>
</comment>
<dbReference type="Proteomes" id="UP000017836">
    <property type="component" value="Unassembled WGS sequence"/>
</dbReference>
<dbReference type="HOGENOM" id="CLU_2486325_0_0_1"/>
<sequence length="87" mass="9207">MEGEGKEDGSMAINTWLSCPCLEYFLRAALNCFGLSSSSDSDGNQKVVSAEGEKDPKTTTDTSGVISVLSRRPKRPGVNPGRGGQIN</sequence>
<reference evidence="5" key="1">
    <citation type="journal article" date="2013" name="Science">
        <title>The Amborella genome and the evolution of flowering plants.</title>
        <authorList>
            <consortium name="Amborella Genome Project"/>
        </authorList>
    </citation>
    <scope>NUCLEOTIDE SEQUENCE [LARGE SCALE GENOMIC DNA]</scope>
</reference>
<evidence type="ECO:0008006" key="6">
    <source>
        <dbReference type="Google" id="ProtNLM"/>
    </source>
</evidence>
<name>W1NFS5_AMBTC</name>